<dbReference type="InterPro" id="IPR054215">
    <property type="entry name" value="DUF6923"/>
</dbReference>
<proteinExistence type="predicted"/>
<dbReference type="AlphaFoldDB" id="A0AAW4BT33"/>
<evidence type="ECO:0000313" key="2">
    <source>
        <dbReference type="EMBL" id="MBF4438133.1"/>
    </source>
</evidence>
<reference evidence="2" key="1">
    <citation type="journal article" date="2021" name="PeerJ">
        <title>Analysis of 44 Vibrio anguillarum genomes reveals high genetic diversity.</title>
        <authorList>
            <person name="Hansen M.J."/>
            <person name="Dalsgaard I."/>
        </authorList>
    </citation>
    <scope>NUCLEOTIDE SEQUENCE</scope>
    <source>
        <strain evidence="2">850617-1/1</strain>
    </source>
</reference>
<organism evidence="2 3">
    <name type="scientific">Vibrio anguillarum</name>
    <name type="common">Listonella anguillarum</name>
    <dbReference type="NCBI Taxonomy" id="55601"/>
    <lineage>
        <taxon>Bacteria</taxon>
        <taxon>Pseudomonadati</taxon>
        <taxon>Pseudomonadota</taxon>
        <taxon>Gammaproteobacteria</taxon>
        <taxon>Vibrionales</taxon>
        <taxon>Vibrionaceae</taxon>
        <taxon>Vibrio</taxon>
    </lineage>
</organism>
<name>A0AAW4BT33_VIBAN</name>
<feature type="non-terminal residue" evidence="2">
    <location>
        <position position="1"/>
    </location>
</feature>
<evidence type="ECO:0000259" key="1">
    <source>
        <dbReference type="Pfam" id="PF21959"/>
    </source>
</evidence>
<gene>
    <name evidence="2" type="ORF">ERJ77_27345</name>
</gene>
<comment type="caution">
    <text evidence="2">The sequence shown here is derived from an EMBL/GenBank/DDBJ whole genome shotgun (WGS) entry which is preliminary data.</text>
</comment>
<feature type="domain" description="DUF6923" evidence="1">
    <location>
        <begin position="14"/>
        <end position="119"/>
    </location>
</feature>
<evidence type="ECO:0000313" key="3">
    <source>
        <dbReference type="Proteomes" id="UP000786185"/>
    </source>
</evidence>
<dbReference type="EMBL" id="SCLC01001727">
    <property type="protein sequence ID" value="MBF4438133.1"/>
    <property type="molecule type" value="Genomic_DNA"/>
</dbReference>
<sequence>VNLVTGQTALLQSNTGLNGNINAVGFDFQDRYIYGYDTNNKRLVRLGSDFQVETLNTLGLPQDYTFFVGDVYNHIFYLYRQGKGLFKIDLSPLDSDPNAVLIIEQISATATVKLTDFAFHPA</sequence>
<dbReference type="Proteomes" id="UP000786185">
    <property type="component" value="Unassembled WGS sequence"/>
</dbReference>
<accession>A0AAW4BT33</accession>
<dbReference type="Pfam" id="PF21959">
    <property type="entry name" value="DUF6923"/>
    <property type="match status" value="1"/>
</dbReference>
<protein>
    <submittedName>
        <fullName evidence="2">LruC domain-containing protein</fullName>
    </submittedName>
</protein>
<feature type="non-terminal residue" evidence="2">
    <location>
        <position position="122"/>
    </location>
</feature>